<dbReference type="PATRIC" id="fig|1280954.3.peg.980"/>
<reference evidence="5 6" key="1">
    <citation type="journal article" date="2014" name="Antonie Van Leeuwenhoek">
        <title>Hyphomonas beringensis sp. nov. and Hyphomonas chukchiensis sp. nov., isolated from surface seawater of the Bering Sea and Chukchi Sea.</title>
        <authorList>
            <person name="Li C."/>
            <person name="Lai Q."/>
            <person name="Li G."/>
            <person name="Dong C."/>
            <person name="Wang J."/>
            <person name="Liao Y."/>
            <person name="Shao Z."/>
        </authorList>
    </citation>
    <scope>NUCLEOTIDE SEQUENCE [LARGE SCALE GENOMIC DNA]</scope>
    <source>
        <strain evidence="5 6">PS728</strain>
    </source>
</reference>
<comment type="caution">
    <text evidence="5">The sequence shown here is derived from an EMBL/GenBank/DDBJ whole genome shotgun (WGS) entry which is preliminary data.</text>
</comment>
<keyword evidence="4" id="KW-0472">Membrane</keyword>
<keyword evidence="3" id="KW-1133">Transmembrane helix</keyword>
<evidence type="ECO:0000256" key="3">
    <source>
        <dbReference type="ARBA" id="ARBA00022989"/>
    </source>
</evidence>
<dbReference type="Pfam" id="PF05101">
    <property type="entry name" value="VirB3"/>
    <property type="match status" value="1"/>
</dbReference>
<comment type="subcellular location">
    <subcellularLocation>
        <location evidence="1">Membrane</location>
    </subcellularLocation>
</comment>
<accession>A0A062VJ92</accession>
<sequence length="88" mass="9454">MAEGLPEGYVIPLHTSLTRPVLLGGVPREFAILNATLGAAIAFGLQQPLIGVPLWALAQGGAAWAAARDPWFLETWPRHLSKPSHFES</sequence>
<evidence type="ECO:0000256" key="4">
    <source>
        <dbReference type="ARBA" id="ARBA00023136"/>
    </source>
</evidence>
<dbReference type="OrthoDB" id="9801524at2"/>
<dbReference type="eggNOG" id="COG5268">
    <property type="taxonomic scope" value="Bacteria"/>
</dbReference>
<evidence type="ECO:0000313" key="5">
    <source>
        <dbReference type="EMBL" id="KCZ99679.1"/>
    </source>
</evidence>
<evidence type="ECO:0000313" key="6">
    <source>
        <dbReference type="Proteomes" id="UP000027100"/>
    </source>
</evidence>
<protein>
    <submittedName>
        <fullName evidence="5">Type IV secretory pathway TrbD component</fullName>
    </submittedName>
</protein>
<proteinExistence type="predicted"/>
<dbReference type="GO" id="GO:0016020">
    <property type="term" value="C:membrane"/>
    <property type="evidence" value="ECO:0007669"/>
    <property type="project" value="UniProtKB-SubCell"/>
</dbReference>
<dbReference type="Proteomes" id="UP000027100">
    <property type="component" value="Unassembled WGS sequence"/>
</dbReference>
<dbReference type="AlphaFoldDB" id="A0A062VJ92"/>
<keyword evidence="6" id="KW-1185">Reference proteome</keyword>
<evidence type="ECO:0000256" key="1">
    <source>
        <dbReference type="ARBA" id="ARBA00004370"/>
    </source>
</evidence>
<dbReference type="RefSeq" id="WP_035595196.1">
    <property type="nucleotide sequence ID" value="NZ_ARYM01000004.1"/>
</dbReference>
<gene>
    <name evidence="5" type="ORF">HPO_04810</name>
</gene>
<dbReference type="EMBL" id="ARYM01000004">
    <property type="protein sequence ID" value="KCZ99679.1"/>
    <property type="molecule type" value="Genomic_DNA"/>
</dbReference>
<dbReference type="STRING" id="1280954.HPO_04810"/>
<evidence type="ECO:0000256" key="2">
    <source>
        <dbReference type="ARBA" id="ARBA00022692"/>
    </source>
</evidence>
<organism evidence="5 6">
    <name type="scientific">Hyphomonas polymorpha PS728</name>
    <dbReference type="NCBI Taxonomy" id="1280954"/>
    <lineage>
        <taxon>Bacteria</taxon>
        <taxon>Pseudomonadati</taxon>
        <taxon>Pseudomonadota</taxon>
        <taxon>Alphaproteobacteria</taxon>
        <taxon>Hyphomonadales</taxon>
        <taxon>Hyphomonadaceae</taxon>
        <taxon>Hyphomonas</taxon>
    </lineage>
</organism>
<name>A0A062VJ92_9PROT</name>
<dbReference type="InterPro" id="IPR007792">
    <property type="entry name" value="T4SS_VirB3/TrbD/AvhB"/>
</dbReference>
<keyword evidence="2" id="KW-0812">Transmembrane</keyword>